<accession>A0A2S7KN54</accession>
<proteinExistence type="predicted"/>
<dbReference type="PROSITE" id="PS51257">
    <property type="entry name" value="PROKAR_LIPOPROTEIN"/>
    <property type="match status" value="1"/>
</dbReference>
<dbReference type="Proteomes" id="UP000239800">
    <property type="component" value="Unassembled WGS sequence"/>
</dbReference>
<keyword evidence="2" id="KW-1185">Reference proteome</keyword>
<evidence type="ECO:0000313" key="1">
    <source>
        <dbReference type="EMBL" id="PQB04042.1"/>
    </source>
</evidence>
<evidence type="ECO:0000313" key="2">
    <source>
        <dbReference type="Proteomes" id="UP000239800"/>
    </source>
</evidence>
<protein>
    <recommendedName>
        <fullName evidence="3">Deoxyribose-phosphate aldolase</fullName>
    </recommendedName>
</protein>
<gene>
    <name evidence="1" type="ORF">BST85_03345</name>
</gene>
<dbReference type="RefSeq" id="WP_104811966.1">
    <property type="nucleotide sequence ID" value="NZ_MQUB01000001.1"/>
</dbReference>
<sequence length="245" mass="27969">MRALILLGLISILIGCQEQNPKTAQEIVDAAILSACPGGCDQVKVQFDFRDKHYKSSRDNGMFTYERIFKDSLGLIRDQLRNDGFTRFIDDQVARIPDSLAFKYSNSVNSVHYFAQLPFGLNDPAVQKEYLGLTVIGGKSYHSIQITFRQEGGGKDFEDQFMYWFAEDDLRLEFLAYNYITDGGGVRLREAFNLREIDGIWFSDYRNYKPVSKETPLTDLPALFEAGELELLSLIELENVIVDRS</sequence>
<organism evidence="1 2">
    <name type="scientific">Aureitalea marina</name>
    <dbReference type="NCBI Taxonomy" id="930804"/>
    <lineage>
        <taxon>Bacteria</taxon>
        <taxon>Pseudomonadati</taxon>
        <taxon>Bacteroidota</taxon>
        <taxon>Flavobacteriia</taxon>
        <taxon>Flavobacteriales</taxon>
        <taxon>Flavobacteriaceae</taxon>
        <taxon>Aureitalea</taxon>
    </lineage>
</organism>
<dbReference type="AlphaFoldDB" id="A0A2S7KN54"/>
<comment type="caution">
    <text evidence="1">The sequence shown here is derived from an EMBL/GenBank/DDBJ whole genome shotgun (WGS) entry which is preliminary data.</text>
</comment>
<dbReference type="InterPro" id="IPR045444">
    <property type="entry name" value="DUF6503"/>
</dbReference>
<reference evidence="1 2" key="1">
    <citation type="submission" date="2016-11" db="EMBL/GenBank/DDBJ databases">
        <title>Trade-off between light-utilization and light-protection in marine flavobacteria.</title>
        <authorList>
            <person name="Kumagai Y."/>
        </authorList>
    </citation>
    <scope>NUCLEOTIDE SEQUENCE [LARGE SCALE GENOMIC DNA]</scope>
    <source>
        <strain evidence="1 2">NBRC 107741</strain>
    </source>
</reference>
<dbReference type="OrthoDB" id="982433at2"/>
<dbReference type="EMBL" id="MQUB01000001">
    <property type="protein sequence ID" value="PQB04042.1"/>
    <property type="molecule type" value="Genomic_DNA"/>
</dbReference>
<dbReference type="Pfam" id="PF20113">
    <property type="entry name" value="DUF6503"/>
    <property type="match status" value="1"/>
</dbReference>
<evidence type="ECO:0008006" key="3">
    <source>
        <dbReference type="Google" id="ProtNLM"/>
    </source>
</evidence>
<name>A0A2S7KN54_9FLAO</name>